<dbReference type="PaxDb" id="2903-EOD09028"/>
<dbReference type="InterPro" id="IPR051710">
    <property type="entry name" value="Phosphatase_SH3-domain"/>
</dbReference>
<dbReference type="InterPro" id="IPR013078">
    <property type="entry name" value="His_Pase_superF_clade-1"/>
</dbReference>
<dbReference type="RefSeq" id="XP_005761457.1">
    <property type="nucleotide sequence ID" value="XM_005761400.1"/>
</dbReference>
<sequence length="312" mass="33428">MHQFRRVVLHATAVAGAATSVTASMSASASTSRSDHGASSTAGTTTTRVFLIRHAERLDHVHPEWARDASRPHDGPLSLVGLEQARQTGKWIRERVQDGPLVVRSSPLVRCVQTAGCLTDSMGVPTLGIGIDEALAEEETFLRPRMMGTHRHSVLPAEHTAVPPTSDSAPRGVCQPVLLCPADLLAIHRHIDVHYRGQTCLVSYDPSSGAELNGLTHHPQSAVERAHKIANCMELLAPLGSTTILVTHGALARKIGALLVGVDRKDFVDFGYAELVELVCHSTDGEACRAGTWQVVGKYAPLGADAGRDRLH</sequence>
<evidence type="ECO:0000256" key="1">
    <source>
        <dbReference type="SAM" id="MobiDB-lite"/>
    </source>
</evidence>
<dbReference type="KEGG" id="ehx:EMIHUDRAFT_216840"/>
<reference evidence="3" key="1">
    <citation type="journal article" date="2013" name="Nature">
        <title>Pan genome of the phytoplankton Emiliania underpins its global distribution.</title>
        <authorList>
            <person name="Read B.A."/>
            <person name="Kegel J."/>
            <person name="Klute M.J."/>
            <person name="Kuo A."/>
            <person name="Lefebvre S.C."/>
            <person name="Maumus F."/>
            <person name="Mayer C."/>
            <person name="Miller J."/>
            <person name="Monier A."/>
            <person name="Salamov A."/>
            <person name="Young J."/>
            <person name="Aguilar M."/>
            <person name="Claverie J.M."/>
            <person name="Frickenhaus S."/>
            <person name="Gonzalez K."/>
            <person name="Herman E.K."/>
            <person name="Lin Y.C."/>
            <person name="Napier J."/>
            <person name="Ogata H."/>
            <person name="Sarno A.F."/>
            <person name="Shmutz J."/>
            <person name="Schroeder D."/>
            <person name="de Vargas C."/>
            <person name="Verret F."/>
            <person name="von Dassow P."/>
            <person name="Valentin K."/>
            <person name="Van de Peer Y."/>
            <person name="Wheeler G."/>
            <person name="Dacks J.B."/>
            <person name="Delwiche C.F."/>
            <person name="Dyhrman S.T."/>
            <person name="Glockner G."/>
            <person name="John U."/>
            <person name="Richards T."/>
            <person name="Worden A.Z."/>
            <person name="Zhang X."/>
            <person name="Grigoriev I.V."/>
            <person name="Allen A.E."/>
            <person name="Bidle K."/>
            <person name="Borodovsky M."/>
            <person name="Bowler C."/>
            <person name="Brownlee C."/>
            <person name="Cock J.M."/>
            <person name="Elias M."/>
            <person name="Gladyshev V.N."/>
            <person name="Groth M."/>
            <person name="Guda C."/>
            <person name="Hadaegh A."/>
            <person name="Iglesias-Rodriguez M.D."/>
            <person name="Jenkins J."/>
            <person name="Jones B.M."/>
            <person name="Lawson T."/>
            <person name="Leese F."/>
            <person name="Lindquist E."/>
            <person name="Lobanov A."/>
            <person name="Lomsadze A."/>
            <person name="Malik S.B."/>
            <person name="Marsh M.E."/>
            <person name="Mackinder L."/>
            <person name="Mock T."/>
            <person name="Mueller-Roeber B."/>
            <person name="Pagarete A."/>
            <person name="Parker M."/>
            <person name="Probert I."/>
            <person name="Quesneville H."/>
            <person name="Raines C."/>
            <person name="Rensing S.A."/>
            <person name="Riano-Pachon D.M."/>
            <person name="Richier S."/>
            <person name="Rokitta S."/>
            <person name="Shiraiwa Y."/>
            <person name="Soanes D.M."/>
            <person name="van der Giezen M."/>
            <person name="Wahlund T.M."/>
            <person name="Williams B."/>
            <person name="Wilson W."/>
            <person name="Wolfe G."/>
            <person name="Wurch L.L."/>
        </authorList>
    </citation>
    <scope>NUCLEOTIDE SEQUENCE</scope>
</reference>
<evidence type="ECO:0000313" key="3">
    <source>
        <dbReference type="Proteomes" id="UP000013827"/>
    </source>
</evidence>
<evidence type="ECO:0000313" key="2">
    <source>
        <dbReference type="EnsemblProtists" id="EOD09028"/>
    </source>
</evidence>
<dbReference type="Gene3D" id="3.40.50.1240">
    <property type="entry name" value="Phosphoglycerate mutase-like"/>
    <property type="match status" value="1"/>
</dbReference>
<dbReference type="Proteomes" id="UP000013827">
    <property type="component" value="Unassembled WGS sequence"/>
</dbReference>
<dbReference type="eggNOG" id="KOG3734">
    <property type="taxonomic scope" value="Eukaryota"/>
</dbReference>
<protein>
    <recommendedName>
        <fullName evidence="4">Phosphoglycerate mutase</fullName>
    </recommendedName>
</protein>
<feature type="region of interest" description="Disordered" evidence="1">
    <location>
        <begin position="25"/>
        <end position="46"/>
    </location>
</feature>
<dbReference type="EnsemblProtists" id="EOD09028">
    <property type="protein sequence ID" value="EOD09028"/>
    <property type="gene ID" value="EMIHUDRAFT_216840"/>
</dbReference>
<name>A0A0D3ICP3_EMIH1</name>
<dbReference type="SMART" id="SM00855">
    <property type="entry name" value="PGAM"/>
    <property type="match status" value="1"/>
</dbReference>
<dbReference type="HOGENOM" id="CLU_892634_0_0_1"/>
<accession>A0A0D3ICP3</accession>
<dbReference type="SUPFAM" id="SSF53254">
    <property type="entry name" value="Phosphoglycerate mutase-like"/>
    <property type="match status" value="1"/>
</dbReference>
<proteinExistence type="predicted"/>
<dbReference type="AlphaFoldDB" id="A0A0D3ICP3"/>
<keyword evidence="3" id="KW-1185">Reference proteome</keyword>
<dbReference type="PANTHER" id="PTHR16469:SF27">
    <property type="entry name" value="UBIQUITIN-ASSOCIATED AND SH3 DOMAIN-CONTAINING BA-RELATED"/>
    <property type="match status" value="1"/>
</dbReference>
<dbReference type="InterPro" id="IPR029033">
    <property type="entry name" value="His_PPase_superfam"/>
</dbReference>
<dbReference type="GeneID" id="17255171"/>
<dbReference type="PANTHER" id="PTHR16469">
    <property type="entry name" value="UBIQUITIN-ASSOCIATED AND SH3 DOMAIN-CONTAINING BA-RELATED"/>
    <property type="match status" value="1"/>
</dbReference>
<evidence type="ECO:0008006" key="4">
    <source>
        <dbReference type="Google" id="ProtNLM"/>
    </source>
</evidence>
<dbReference type="CDD" id="cd07040">
    <property type="entry name" value="HP"/>
    <property type="match status" value="1"/>
</dbReference>
<organism evidence="2 3">
    <name type="scientific">Emiliania huxleyi (strain CCMP1516)</name>
    <dbReference type="NCBI Taxonomy" id="280463"/>
    <lineage>
        <taxon>Eukaryota</taxon>
        <taxon>Haptista</taxon>
        <taxon>Haptophyta</taxon>
        <taxon>Prymnesiophyceae</taxon>
        <taxon>Isochrysidales</taxon>
        <taxon>Noelaerhabdaceae</taxon>
        <taxon>Emiliania</taxon>
    </lineage>
</organism>
<dbReference type="Pfam" id="PF00300">
    <property type="entry name" value="His_Phos_1"/>
    <property type="match status" value="1"/>
</dbReference>
<reference evidence="2" key="2">
    <citation type="submission" date="2024-10" db="UniProtKB">
        <authorList>
            <consortium name="EnsemblProtists"/>
        </authorList>
    </citation>
    <scope>IDENTIFICATION</scope>
</reference>